<comment type="caution">
    <text evidence="3">The sequence shown here is derived from an EMBL/GenBank/DDBJ whole genome shotgun (WGS) entry which is preliminary data.</text>
</comment>
<dbReference type="Gene3D" id="3.40.250.10">
    <property type="entry name" value="Rhodanese-like domain"/>
    <property type="match status" value="1"/>
</dbReference>
<feature type="signal peptide" evidence="1">
    <location>
        <begin position="1"/>
        <end position="22"/>
    </location>
</feature>
<dbReference type="Proteomes" id="UP000614714">
    <property type="component" value="Unassembled WGS sequence"/>
</dbReference>
<gene>
    <name evidence="3" type="ORF">JFN91_00045</name>
</gene>
<evidence type="ECO:0000256" key="1">
    <source>
        <dbReference type="SAM" id="SignalP"/>
    </source>
</evidence>
<dbReference type="EMBL" id="JAEMHL010000001">
    <property type="protein sequence ID" value="MBJ6748597.1"/>
    <property type="molecule type" value="Genomic_DNA"/>
</dbReference>
<evidence type="ECO:0000259" key="2">
    <source>
        <dbReference type="PROSITE" id="PS50206"/>
    </source>
</evidence>
<evidence type="ECO:0000313" key="4">
    <source>
        <dbReference type="Proteomes" id="UP000614714"/>
    </source>
</evidence>
<keyword evidence="1" id="KW-0732">Signal</keyword>
<feature type="chain" id="PRO_5046109399" evidence="1">
    <location>
        <begin position="23"/>
        <end position="146"/>
    </location>
</feature>
<protein>
    <submittedName>
        <fullName evidence="3">Rhodanese-like domain-containing protein</fullName>
    </submittedName>
</protein>
<reference evidence="3 4" key="1">
    <citation type="submission" date="2020-12" db="EMBL/GenBank/DDBJ databases">
        <title>Geomonas sp. Red421, isolated from paddy soil.</title>
        <authorList>
            <person name="Xu Z."/>
            <person name="Zhang Z."/>
            <person name="Masuda Y."/>
            <person name="Itoh H."/>
            <person name="Senoo K."/>
        </authorList>
    </citation>
    <scope>NUCLEOTIDE SEQUENCE [LARGE SCALE GENOMIC DNA]</scope>
    <source>
        <strain evidence="3 4">Red421</strain>
    </source>
</reference>
<sequence>MRRIVALTLAVAVTLIATAAFAGNLFGGNYRYVAPADFKKWLETGKKVQIVDIQVPAEFQQHHFKGAVQTNAFPVKSAEDKQKLDRILPQLTASREEIVIVCPRGGGGAKNTYDYLKGKGIAEARLLILEDGMQGWPYRELVAQGK</sequence>
<feature type="domain" description="Rhodanese" evidence="2">
    <location>
        <begin position="44"/>
        <end position="142"/>
    </location>
</feature>
<dbReference type="InterPro" id="IPR001763">
    <property type="entry name" value="Rhodanese-like_dom"/>
</dbReference>
<dbReference type="SUPFAM" id="SSF52821">
    <property type="entry name" value="Rhodanese/Cell cycle control phosphatase"/>
    <property type="match status" value="1"/>
</dbReference>
<dbReference type="Pfam" id="PF00581">
    <property type="entry name" value="Rhodanese"/>
    <property type="match status" value="1"/>
</dbReference>
<evidence type="ECO:0000313" key="3">
    <source>
        <dbReference type="EMBL" id="MBJ6748597.1"/>
    </source>
</evidence>
<dbReference type="SMART" id="SM00450">
    <property type="entry name" value="RHOD"/>
    <property type="match status" value="1"/>
</dbReference>
<name>A0ABS0Y8H2_9BACT</name>
<accession>A0ABS0Y8H2</accession>
<keyword evidence="4" id="KW-1185">Reference proteome</keyword>
<dbReference type="InterPro" id="IPR036873">
    <property type="entry name" value="Rhodanese-like_dom_sf"/>
</dbReference>
<dbReference type="RefSeq" id="WP_199387191.1">
    <property type="nucleotide sequence ID" value="NZ_JAEMHL010000001.1"/>
</dbReference>
<dbReference type="CDD" id="cd00158">
    <property type="entry name" value="RHOD"/>
    <property type="match status" value="1"/>
</dbReference>
<dbReference type="PROSITE" id="PS50206">
    <property type="entry name" value="RHODANESE_3"/>
    <property type="match status" value="1"/>
</dbReference>
<proteinExistence type="predicted"/>
<organism evidence="3 4">
    <name type="scientific">Geomonas anaerohicana</name>
    <dbReference type="NCBI Taxonomy" id="2798583"/>
    <lineage>
        <taxon>Bacteria</taxon>
        <taxon>Pseudomonadati</taxon>
        <taxon>Thermodesulfobacteriota</taxon>
        <taxon>Desulfuromonadia</taxon>
        <taxon>Geobacterales</taxon>
        <taxon>Geobacteraceae</taxon>
        <taxon>Geomonas</taxon>
    </lineage>
</organism>